<dbReference type="Proteomes" id="UP001162501">
    <property type="component" value="Chromosome 1"/>
</dbReference>
<organism evidence="1 2">
    <name type="scientific">Rangifer tarandus platyrhynchus</name>
    <name type="common">Svalbard reindeer</name>
    <dbReference type="NCBI Taxonomy" id="3082113"/>
    <lineage>
        <taxon>Eukaryota</taxon>
        <taxon>Metazoa</taxon>
        <taxon>Chordata</taxon>
        <taxon>Craniata</taxon>
        <taxon>Vertebrata</taxon>
        <taxon>Euteleostomi</taxon>
        <taxon>Mammalia</taxon>
        <taxon>Eutheria</taxon>
        <taxon>Laurasiatheria</taxon>
        <taxon>Artiodactyla</taxon>
        <taxon>Ruminantia</taxon>
        <taxon>Pecora</taxon>
        <taxon>Cervidae</taxon>
        <taxon>Odocoileinae</taxon>
        <taxon>Rangifer</taxon>
    </lineage>
</organism>
<gene>
    <name evidence="1" type="ORF">MRATA1EN3_LOCUS1493</name>
</gene>
<accession>A0ACB0DPU4</accession>
<dbReference type="EMBL" id="OX596085">
    <property type="protein sequence ID" value="CAI9690280.1"/>
    <property type="molecule type" value="Genomic_DNA"/>
</dbReference>
<proteinExistence type="predicted"/>
<evidence type="ECO:0000313" key="2">
    <source>
        <dbReference type="Proteomes" id="UP001162501"/>
    </source>
</evidence>
<name>A0ACB0DPU4_RANTA</name>
<protein>
    <submittedName>
        <fullName evidence="1">Uncharacterized protein</fullName>
    </submittedName>
</protein>
<reference evidence="1" key="1">
    <citation type="submission" date="2023-05" db="EMBL/GenBank/DDBJ databases">
        <authorList>
            <consortium name="ELIXIR-Norway"/>
        </authorList>
    </citation>
    <scope>NUCLEOTIDE SEQUENCE</scope>
</reference>
<sequence>MSAFGLHARGSAPPPRPCTLPFRCGRSSAPGLHWRRHLPRGAGFSRLRQANRGAVGPQLCAHRGSQGADGRVPEARAGVPAGAAKENWVSARRKRAASPREPGEATVRPGNFTGGLRSEGRKEQLVLSPLPLAGSRQF</sequence>
<evidence type="ECO:0000313" key="1">
    <source>
        <dbReference type="EMBL" id="CAI9690280.1"/>
    </source>
</evidence>